<reference evidence="1" key="2">
    <citation type="journal article" date="2015" name="Data Brief">
        <title>Shoot transcriptome of the giant reed, Arundo donax.</title>
        <authorList>
            <person name="Barrero R.A."/>
            <person name="Guerrero F.D."/>
            <person name="Moolhuijzen P."/>
            <person name="Goolsby J.A."/>
            <person name="Tidwell J."/>
            <person name="Bellgard S.E."/>
            <person name="Bellgard M.I."/>
        </authorList>
    </citation>
    <scope>NUCLEOTIDE SEQUENCE</scope>
    <source>
        <tissue evidence="1">Shoot tissue taken approximately 20 cm above the soil surface</tissue>
    </source>
</reference>
<proteinExistence type="predicted"/>
<organism evidence="1">
    <name type="scientific">Arundo donax</name>
    <name type="common">Giant reed</name>
    <name type="synonym">Donax arundinaceus</name>
    <dbReference type="NCBI Taxonomy" id="35708"/>
    <lineage>
        <taxon>Eukaryota</taxon>
        <taxon>Viridiplantae</taxon>
        <taxon>Streptophyta</taxon>
        <taxon>Embryophyta</taxon>
        <taxon>Tracheophyta</taxon>
        <taxon>Spermatophyta</taxon>
        <taxon>Magnoliopsida</taxon>
        <taxon>Liliopsida</taxon>
        <taxon>Poales</taxon>
        <taxon>Poaceae</taxon>
        <taxon>PACMAD clade</taxon>
        <taxon>Arundinoideae</taxon>
        <taxon>Arundineae</taxon>
        <taxon>Arundo</taxon>
    </lineage>
</organism>
<sequence>MNSVDSATIFT</sequence>
<name>A0A0A9EKR6_ARUDO</name>
<protein>
    <submittedName>
        <fullName evidence="1">Uncharacterized protein</fullName>
    </submittedName>
</protein>
<dbReference type="EMBL" id="GBRH01201293">
    <property type="protein sequence ID" value="JAD96602.1"/>
    <property type="molecule type" value="Transcribed_RNA"/>
</dbReference>
<accession>A0A0A9EKR6</accession>
<reference evidence="1" key="1">
    <citation type="submission" date="2014-09" db="EMBL/GenBank/DDBJ databases">
        <authorList>
            <person name="Magalhaes I.L.F."/>
            <person name="Oliveira U."/>
            <person name="Santos F.R."/>
            <person name="Vidigal T.H.D.A."/>
            <person name="Brescovit A.D."/>
            <person name="Santos A.J."/>
        </authorList>
    </citation>
    <scope>NUCLEOTIDE SEQUENCE</scope>
    <source>
        <tissue evidence="1">Shoot tissue taken approximately 20 cm above the soil surface</tissue>
    </source>
</reference>
<evidence type="ECO:0000313" key="1">
    <source>
        <dbReference type="EMBL" id="JAD96602.1"/>
    </source>
</evidence>